<dbReference type="Proteomes" id="UP001321473">
    <property type="component" value="Unassembled WGS sequence"/>
</dbReference>
<accession>A0AAQ4DKZ4</accession>
<feature type="region of interest" description="Disordered" evidence="1">
    <location>
        <begin position="1"/>
        <end position="75"/>
    </location>
</feature>
<protein>
    <submittedName>
        <fullName evidence="2">Uncharacterized protein</fullName>
    </submittedName>
</protein>
<organism evidence="2 3">
    <name type="scientific">Amblyomma americanum</name>
    <name type="common">Lone star tick</name>
    <dbReference type="NCBI Taxonomy" id="6943"/>
    <lineage>
        <taxon>Eukaryota</taxon>
        <taxon>Metazoa</taxon>
        <taxon>Ecdysozoa</taxon>
        <taxon>Arthropoda</taxon>
        <taxon>Chelicerata</taxon>
        <taxon>Arachnida</taxon>
        <taxon>Acari</taxon>
        <taxon>Parasitiformes</taxon>
        <taxon>Ixodida</taxon>
        <taxon>Ixodoidea</taxon>
        <taxon>Ixodidae</taxon>
        <taxon>Amblyomminae</taxon>
        <taxon>Amblyomma</taxon>
    </lineage>
</organism>
<reference evidence="2 3" key="1">
    <citation type="journal article" date="2023" name="Arcadia Sci">
        <title>De novo assembly of a long-read Amblyomma americanum tick genome.</title>
        <authorList>
            <person name="Chou S."/>
            <person name="Poskanzer K.E."/>
            <person name="Rollins M."/>
            <person name="Thuy-Boun P.S."/>
        </authorList>
    </citation>
    <scope>NUCLEOTIDE SEQUENCE [LARGE SCALE GENOMIC DNA]</scope>
    <source>
        <strain evidence="2">F_SG_1</strain>
        <tissue evidence="2">Salivary glands</tissue>
    </source>
</reference>
<evidence type="ECO:0000313" key="2">
    <source>
        <dbReference type="EMBL" id="KAK8763134.1"/>
    </source>
</evidence>
<sequence length="75" mass="8170">MRLKDSSYVQRKRHSTKQSSKAQRRLGKSVKSSGKRGRASTATVGNSPEFRKGPAASRGPLHAQSPFATGGDRRM</sequence>
<dbReference type="EMBL" id="JARKHS020029577">
    <property type="protein sequence ID" value="KAK8763134.1"/>
    <property type="molecule type" value="Genomic_DNA"/>
</dbReference>
<gene>
    <name evidence="2" type="ORF">V5799_034261</name>
</gene>
<keyword evidence="3" id="KW-1185">Reference proteome</keyword>
<evidence type="ECO:0000313" key="3">
    <source>
        <dbReference type="Proteomes" id="UP001321473"/>
    </source>
</evidence>
<name>A0AAQ4DKZ4_AMBAM</name>
<feature type="compositionally biased region" description="Basic residues" evidence="1">
    <location>
        <begin position="10"/>
        <end position="38"/>
    </location>
</feature>
<evidence type="ECO:0000256" key="1">
    <source>
        <dbReference type="SAM" id="MobiDB-lite"/>
    </source>
</evidence>
<comment type="caution">
    <text evidence="2">The sequence shown here is derived from an EMBL/GenBank/DDBJ whole genome shotgun (WGS) entry which is preliminary data.</text>
</comment>
<dbReference type="AlphaFoldDB" id="A0AAQ4DKZ4"/>
<proteinExistence type="predicted"/>